<evidence type="ECO:0000313" key="8">
    <source>
        <dbReference type="Proteomes" id="UP000247781"/>
    </source>
</evidence>
<dbReference type="PANTHER" id="PTHR43392:SF2">
    <property type="entry name" value="AAA-TYPE ATPASE FAMILY PROTEIN _ ANKYRIN REPEAT FAMILY PROTEIN"/>
    <property type="match status" value="1"/>
</dbReference>
<comment type="similarity">
    <text evidence="2">Belongs to the CbxX/CfxQ family.</text>
</comment>
<dbReference type="EMBL" id="QJJU01000014">
    <property type="protein sequence ID" value="PXX06375.1"/>
    <property type="molecule type" value="Genomic_DNA"/>
</dbReference>
<dbReference type="Pfam" id="PF00004">
    <property type="entry name" value="AAA"/>
    <property type="match status" value="1"/>
</dbReference>
<comment type="caution">
    <text evidence="7">The sequence shown here is derived from an EMBL/GenBank/DDBJ whole genome shotgun (WGS) entry which is preliminary data.</text>
</comment>
<dbReference type="SMART" id="SM00382">
    <property type="entry name" value="AAA"/>
    <property type="match status" value="1"/>
</dbReference>
<reference evidence="8" key="1">
    <citation type="submission" date="2018-05" db="EMBL/GenBank/DDBJ databases">
        <authorList>
            <person name="Deangelis K."/>
            <person name="Huntemann M."/>
            <person name="Clum A."/>
            <person name="Pillay M."/>
            <person name="Palaniappan K."/>
            <person name="Varghese N."/>
            <person name="Mikhailova N."/>
            <person name="Stamatis D."/>
            <person name="Reddy T."/>
            <person name="Daum C."/>
            <person name="Shapiro N."/>
            <person name="Ivanova N."/>
            <person name="Kyrpides N."/>
            <person name="Woyke T."/>
        </authorList>
    </citation>
    <scope>NUCLEOTIDE SEQUENCE [LARGE SCALE GENOMIC DNA]</scope>
    <source>
        <strain evidence="8">GAS496</strain>
    </source>
</reference>
<dbReference type="InterPro" id="IPR000641">
    <property type="entry name" value="CbxX/CfxQ"/>
</dbReference>
<dbReference type="InterPro" id="IPR050773">
    <property type="entry name" value="CbxX/CfxQ_RuBisCO_ESX"/>
</dbReference>
<keyword evidence="5" id="KW-0067">ATP-binding</keyword>
<keyword evidence="8" id="KW-1185">Reference proteome</keyword>
<evidence type="ECO:0000256" key="1">
    <source>
        <dbReference type="ARBA" id="ARBA00004496"/>
    </source>
</evidence>
<dbReference type="PANTHER" id="PTHR43392">
    <property type="entry name" value="AAA-TYPE ATPASE FAMILY PROTEIN / ANKYRIN REPEAT FAMILY PROTEIN"/>
    <property type="match status" value="1"/>
</dbReference>
<dbReference type="Gene3D" id="3.40.50.300">
    <property type="entry name" value="P-loop containing nucleotide triphosphate hydrolases"/>
    <property type="match status" value="1"/>
</dbReference>
<dbReference type="PRINTS" id="PR00819">
    <property type="entry name" value="CBXCFQXSUPER"/>
</dbReference>
<dbReference type="SUPFAM" id="SSF52540">
    <property type="entry name" value="P-loop containing nucleoside triphosphate hydrolases"/>
    <property type="match status" value="1"/>
</dbReference>
<evidence type="ECO:0000313" key="7">
    <source>
        <dbReference type="EMBL" id="PXX06375.1"/>
    </source>
</evidence>
<proteinExistence type="inferred from homology"/>
<dbReference type="GO" id="GO:0005524">
    <property type="term" value="F:ATP binding"/>
    <property type="evidence" value="ECO:0007669"/>
    <property type="project" value="UniProtKB-KW"/>
</dbReference>
<dbReference type="GO" id="GO:0016887">
    <property type="term" value="F:ATP hydrolysis activity"/>
    <property type="evidence" value="ECO:0007669"/>
    <property type="project" value="InterPro"/>
</dbReference>
<dbReference type="InterPro" id="IPR049078">
    <property type="entry name" value="T7SS_EccA1-like_N"/>
</dbReference>
<sequence length="584" mass="63439">MTSPTEQRRAFDAAMEAYRSGDMARARIAFTAVTRDNPSMSDAWLGRMACGDHDLETLAAAHENSRALYRETRRIGLNDGDLYAQIAAPLYITVPVWSRATIGLAYAAALIAARRYDDAVSLLDDPIITADTQAAQWHQFITACLFHQTRRWPDLRSATAVCPPANATYVLDAVSVAVVSMSAAAAASLGQFQAALELTARLAPDNAYVAADVALTRGWCQRELGDEEGARASFRGAVVNGQLLEPARQALDNPSYRLIVTDADTIATRTDPWDPATEVSRSTRDAAALAAEQADVLARAQARLDELIGLEGPKEQIAVWRTEIQIDQLLAAQGEETSSTNENHMVLEGPPGTAKTSFARIVAEILFGLGKIQRPDVMEVTEEDLVVGYVSQTAQRMKEVCEEALGGVLFIDEAYRLVPEHEGHSFGKDAINTLLKYMEDFRDQLVVIVAGYPVEMRRFLAANPGLASRFHFTLTFESYSADEIVSIGRHIAGKEKIAIGEDAWPLLDAEAARLRSLPTDSGTALDVAGNGRYARKVVIACKRERARRLHTVAPAELAELAKSDPSVLVVNSDDMARALASALA</sequence>
<keyword evidence="4" id="KW-0547">Nucleotide-binding</keyword>
<organism evidence="7 8">
    <name type="scientific">Mycolicibacterium moriokaense</name>
    <dbReference type="NCBI Taxonomy" id="39691"/>
    <lineage>
        <taxon>Bacteria</taxon>
        <taxon>Bacillati</taxon>
        <taxon>Actinomycetota</taxon>
        <taxon>Actinomycetes</taxon>
        <taxon>Mycobacteriales</taxon>
        <taxon>Mycobacteriaceae</taxon>
        <taxon>Mycolicibacterium</taxon>
    </lineage>
</organism>
<evidence type="ECO:0000259" key="6">
    <source>
        <dbReference type="SMART" id="SM00382"/>
    </source>
</evidence>
<dbReference type="AlphaFoldDB" id="A0A318HCS7"/>
<dbReference type="InterPro" id="IPR003959">
    <property type="entry name" value="ATPase_AAA_core"/>
</dbReference>
<dbReference type="FunFam" id="3.40.50.300:FF:000216">
    <property type="entry name" value="Type VII secretion ATPase EccA"/>
    <property type="match status" value="1"/>
</dbReference>
<dbReference type="InterPro" id="IPR027417">
    <property type="entry name" value="P-loop_NTPase"/>
</dbReference>
<dbReference type="OrthoDB" id="9806903at2"/>
<dbReference type="Pfam" id="PF21545">
    <property type="entry name" value="T7SS_EccA1_N"/>
    <property type="match status" value="1"/>
</dbReference>
<dbReference type="Gene3D" id="1.10.8.60">
    <property type="match status" value="1"/>
</dbReference>
<dbReference type="RefSeq" id="WP_110317978.1">
    <property type="nucleotide sequence ID" value="NZ_QJJU01000014.1"/>
</dbReference>
<dbReference type="GO" id="GO:0005737">
    <property type="term" value="C:cytoplasm"/>
    <property type="evidence" value="ECO:0007669"/>
    <property type="project" value="UniProtKB-SubCell"/>
</dbReference>
<evidence type="ECO:0000256" key="4">
    <source>
        <dbReference type="ARBA" id="ARBA00022741"/>
    </source>
</evidence>
<name>A0A318HCS7_9MYCO</name>
<dbReference type="InterPro" id="IPR011990">
    <property type="entry name" value="TPR-like_helical_dom_sf"/>
</dbReference>
<evidence type="ECO:0000256" key="2">
    <source>
        <dbReference type="ARBA" id="ARBA00010378"/>
    </source>
</evidence>
<gene>
    <name evidence="7" type="ORF">C8E89_114148</name>
</gene>
<dbReference type="InterPro" id="IPR003593">
    <property type="entry name" value="AAA+_ATPase"/>
</dbReference>
<accession>A0A318HCS7</accession>
<comment type="subcellular location">
    <subcellularLocation>
        <location evidence="1">Cytoplasm</location>
    </subcellularLocation>
</comment>
<dbReference type="CDD" id="cd00009">
    <property type="entry name" value="AAA"/>
    <property type="match status" value="1"/>
</dbReference>
<dbReference type="Proteomes" id="UP000247781">
    <property type="component" value="Unassembled WGS sequence"/>
</dbReference>
<evidence type="ECO:0000256" key="3">
    <source>
        <dbReference type="ARBA" id="ARBA00022490"/>
    </source>
</evidence>
<protein>
    <submittedName>
        <fullName evidence="7">Type VII secretion ATPase EccA</fullName>
    </submittedName>
</protein>
<feature type="domain" description="AAA+ ATPase" evidence="6">
    <location>
        <begin position="341"/>
        <end position="476"/>
    </location>
</feature>
<keyword evidence="3" id="KW-0963">Cytoplasm</keyword>
<evidence type="ECO:0000256" key="5">
    <source>
        <dbReference type="ARBA" id="ARBA00022840"/>
    </source>
</evidence>
<dbReference type="Gene3D" id="1.25.40.10">
    <property type="entry name" value="Tetratricopeptide repeat domain"/>
    <property type="match status" value="1"/>
</dbReference>
<reference evidence="7 8" key="2">
    <citation type="submission" date="2018-06" db="EMBL/GenBank/DDBJ databases">
        <title>Sequencing of bacterial isolates from soil warming experiment in Harvard Forest, Massachusetts, USA.</title>
        <authorList>
            <person name="Deangelis K.PhD."/>
        </authorList>
    </citation>
    <scope>NUCLEOTIDE SEQUENCE [LARGE SCALE GENOMIC DNA]</scope>
    <source>
        <strain evidence="7 8">GAS496</strain>
    </source>
</reference>